<dbReference type="EMBL" id="JAZHXI010000006">
    <property type="protein sequence ID" value="KAL2070353.1"/>
    <property type="molecule type" value="Genomic_DNA"/>
</dbReference>
<keyword evidence="2" id="KW-1185">Reference proteome</keyword>
<evidence type="ECO:0000313" key="2">
    <source>
        <dbReference type="Proteomes" id="UP001595075"/>
    </source>
</evidence>
<protein>
    <submittedName>
        <fullName evidence="1">Uncharacterized protein</fullName>
    </submittedName>
</protein>
<accession>A0ABR4CK71</accession>
<name>A0ABR4CK71_9HELO</name>
<proteinExistence type="predicted"/>
<comment type="caution">
    <text evidence="1">The sequence shown here is derived from an EMBL/GenBank/DDBJ whole genome shotgun (WGS) entry which is preliminary data.</text>
</comment>
<evidence type="ECO:0000313" key="1">
    <source>
        <dbReference type="EMBL" id="KAL2070353.1"/>
    </source>
</evidence>
<gene>
    <name evidence="1" type="ORF">VTL71DRAFT_13379</name>
</gene>
<dbReference type="Proteomes" id="UP001595075">
    <property type="component" value="Unassembled WGS sequence"/>
</dbReference>
<reference evidence="1 2" key="1">
    <citation type="journal article" date="2024" name="Commun. Biol.">
        <title>Comparative genomic analysis of thermophilic fungi reveals convergent evolutionary adaptations and gene losses.</title>
        <authorList>
            <person name="Steindorff A.S."/>
            <person name="Aguilar-Pontes M.V."/>
            <person name="Robinson A.J."/>
            <person name="Andreopoulos B."/>
            <person name="LaButti K."/>
            <person name="Kuo A."/>
            <person name="Mondo S."/>
            <person name="Riley R."/>
            <person name="Otillar R."/>
            <person name="Haridas S."/>
            <person name="Lipzen A."/>
            <person name="Grimwood J."/>
            <person name="Schmutz J."/>
            <person name="Clum A."/>
            <person name="Reid I.D."/>
            <person name="Moisan M.C."/>
            <person name="Butler G."/>
            <person name="Nguyen T.T.M."/>
            <person name="Dewar K."/>
            <person name="Conant G."/>
            <person name="Drula E."/>
            <person name="Henrissat B."/>
            <person name="Hansel C."/>
            <person name="Singer S."/>
            <person name="Hutchinson M.I."/>
            <person name="de Vries R.P."/>
            <person name="Natvig D.O."/>
            <person name="Powell A.J."/>
            <person name="Tsang A."/>
            <person name="Grigoriev I.V."/>
        </authorList>
    </citation>
    <scope>NUCLEOTIDE SEQUENCE [LARGE SCALE GENOMIC DNA]</scope>
    <source>
        <strain evidence="1 2">CBS 494.80</strain>
    </source>
</reference>
<sequence>MSLEPPPVKTANDMSFALRVSLQATGDSVSWTLALPSPKARRTSTKRIMLSRYLKDKQRHEMLACNSAKPFPKKESKAAWRNLNRVLPDLAGLGAWCQRT</sequence>
<organism evidence="1 2">
    <name type="scientific">Oculimacula yallundae</name>
    <dbReference type="NCBI Taxonomy" id="86028"/>
    <lineage>
        <taxon>Eukaryota</taxon>
        <taxon>Fungi</taxon>
        <taxon>Dikarya</taxon>
        <taxon>Ascomycota</taxon>
        <taxon>Pezizomycotina</taxon>
        <taxon>Leotiomycetes</taxon>
        <taxon>Helotiales</taxon>
        <taxon>Ploettnerulaceae</taxon>
        <taxon>Oculimacula</taxon>
    </lineage>
</organism>